<keyword evidence="6" id="KW-1185">Reference proteome</keyword>
<name>A0A5C4QX37_9ACTN</name>
<evidence type="ECO:0000313" key="5">
    <source>
        <dbReference type="EMBL" id="TNH30554.1"/>
    </source>
</evidence>
<dbReference type="RefSeq" id="WP_139583476.1">
    <property type="nucleotide sequence ID" value="NZ_VDFY01000106.1"/>
</dbReference>
<keyword evidence="1" id="KW-0328">Glycosyltransferase</keyword>
<dbReference type="GO" id="GO:0016757">
    <property type="term" value="F:glycosyltransferase activity"/>
    <property type="evidence" value="ECO:0007669"/>
    <property type="project" value="UniProtKB-KW"/>
</dbReference>
<dbReference type="SUPFAM" id="SSF53756">
    <property type="entry name" value="UDP-Glycosyltransferase/glycogen phosphorylase"/>
    <property type="match status" value="1"/>
</dbReference>
<dbReference type="Gene3D" id="3.40.50.2000">
    <property type="entry name" value="Glycogen Phosphorylase B"/>
    <property type="match status" value="2"/>
</dbReference>
<dbReference type="Pfam" id="PF13439">
    <property type="entry name" value="Glyco_transf_4"/>
    <property type="match status" value="1"/>
</dbReference>
<evidence type="ECO:0000259" key="3">
    <source>
        <dbReference type="Pfam" id="PF00534"/>
    </source>
</evidence>
<dbReference type="EMBL" id="VDFY01000106">
    <property type="protein sequence ID" value="TNH30554.1"/>
    <property type="molecule type" value="Genomic_DNA"/>
</dbReference>
<accession>A0A5C4QX37</accession>
<gene>
    <name evidence="5" type="ORF">FHG89_06645</name>
</gene>
<dbReference type="OrthoDB" id="6286688at2"/>
<dbReference type="Pfam" id="PF00534">
    <property type="entry name" value="Glycos_transf_1"/>
    <property type="match status" value="1"/>
</dbReference>
<organism evidence="5 6">
    <name type="scientific">Micromonospora orduensis</name>
    <dbReference type="NCBI Taxonomy" id="1420891"/>
    <lineage>
        <taxon>Bacteria</taxon>
        <taxon>Bacillati</taxon>
        <taxon>Actinomycetota</taxon>
        <taxon>Actinomycetes</taxon>
        <taxon>Micromonosporales</taxon>
        <taxon>Micromonosporaceae</taxon>
        <taxon>Micromonospora</taxon>
    </lineage>
</organism>
<proteinExistence type="predicted"/>
<evidence type="ECO:0000256" key="1">
    <source>
        <dbReference type="ARBA" id="ARBA00022676"/>
    </source>
</evidence>
<dbReference type="PANTHER" id="PTHR12526">
    <property type="entry name" value="GLYCOSYLTRANSFERASE"/>
    <property type="match status" value="1"/>
</dbReference>
<feature type="domain" description="Glycosyl transferase family 1" evidence="3">
    <location>
        <begin position="190"/>
        <end position="335"/>
    </location>
</feature>
<comment type="caution">
    <text evidence="5">The sequence shown here is derived from an EMBL/GenBank/DDBJ whole genome shotgun (WGS) entry which is preliminary data.</text>
</comment>
<keyword evidence="2 5" id="KW-0808">Transferase</keyword>
<dbReference type="Proteomes" id="UP000306145">
    <property type="component" value="Unassembled WGS sequence"/>
</dbReference>
<protein>
    <submittedName>
        <fullName evidence="5">Glycosyltransferase family 4 protein</fullName>
    </submittedName>
</protein>
<dbReference type="CDD" id="cd03801">
    <property type="entry name" value="GT4_PimA-like"/>
    <property type="match status" value="1"/>
</dbReference>
<evidence type="ECO:0000256" key="2">
    <source>
        <dbReference type="ARBA" id="ARBA00022679"/>
    </source>
</evidence>
<feature type="domain" description="Glycosyltransferase subfamily 4-like N-terminal" evidence="4">
    <location>
        <begin position="17"/>
        <end position="180"/>
    </location>
</feature>
<dbReference type="InterPro" id="IPR028098">
    <property type="entry name" value="Glyco_trans_4-like_N"/>
</dbReference>
<evidence type="ECO:0000313" key="6">
    <source>
        <dbReference type="Proteomes" id="UP000306145"/>
    </source>
</evidence>
<reference evidence="5 6" key="1">
    <citation type="submission" date="2019-06" db="EMBL/GenBank/DDBJ databases">
        <title>Micromonospora ordensis sp. nov., isolated from deep marine sediment.</title>
        <authorList>
            <person name="Veyisoglu A."/>
            <person name="Carro L."/>
            <person name="Klenk H.-P."/>
            <person name="Sahin N."/>
        </authorList>
    </citation>
    <scope>NUCLEOTIDE SEQUENCE [LARGE SCALE GENOMIC DNA]</scope>
    <source>
        <strain evidence="5 6">S2509</strain>
    </source>
</reference>
<sequence length="362" mass="39109">MKVLFVCTTGGSGRRQFGGAERILTQIIPAHARTGVDVVAATSDDEVGASLRDSGVPWVDLSATRRVDLGYARSLRRLVEEVKPDVVCAHLLSAAMHSRAALATERPGTPLVVTMHTSLWQFLDTAPSVKRRASIQSNITLDLVMRRLRPHASVAVSQFEADELRNRGRVRNVHLIPNPLPAAWPAPAPTPHRSRRTVVGYLGRLEPEKGVDLIPEVASIMTDTDFRVAGSGALALAARPNVETVGRVDAADFLRQIDCLVVPSRVEAFGLSALEALSLGVPVVHSGVGGLAEVTRHAAGTLAFQSALTPSSIAAAIRQAVTATTVEQRRAVADRYAKEYAFDRCVQRWQSLYRSLLTRNAK</sequence>
<evidence type="ECO:0000259" key="4">
    <source>
        <dbReference type="Pfam" id="PF13439"/>
    </source>
</evidence>
<dbReference type="InterPro" id="IPR001296">
    <property type="entry name" value="Glyco_trans_1"/>
</dbReference>
<dbReference type="AlphaFoldDB" id="A0A5C4QX37"/>